<dbReference type="AlphaFoldDB" id="A0A1H0APU5"/>
<accession>A0A1H0APU5</accession>
<name>A0A1H0APU5_9SPHI</name>
<sequence length="43" mass="5279">MSYFFFKFNEYKDKNLFRFILELTKRSGHSLPARRQIAISYSK</sequence>
<organism evidence="1 2">
    <name type="scientific">Pedobacter steynii</name>
    <dbReference type="NCBI Taxonomy" id="430522"/>
    <lineage>
        <taxon>Bacteria</taxon>
        <taxon>Pseudomonadati</taxon>
        <taxon>Bacteroidota</taxon>
        <taxon>Sphingobacteriia</taxon>
        <taxon>Sphingobacteriales</taxon>
        <taxon>Sphingobacteriaceae</taxon>
        <taxon>Pedobacter</taxon>
    </lineage>
</organism>
<gene>
    <name evidence="1" type="ORF">SAMN05421820_107162</name>
</gene>
<dbReference type="EMBL" id="FNGY01000007">
    <property type="protein sequence ID" value="SDN35389.1"/>
    <property type="molecule type" value="Genomic_DNA"/>
</dbReference>
<protein>
    <submittedName>
        <fullName evidence="1">Uncharacterized protein</fullName>
    </submittedName>
</protein>
<evidence type="ECO:0000313" key="1">
    <source>
        <dbReference type="EMBL" id="SDN35389.1"/>
    </source>
</evidence>
<proteinExistence type="predicted"/>
<reference evidence="2" key="1">
    <citation type="submission" date="2016-10" db="EMBL/GenBank/DDBJ databases">
        <authorList>
            <person name="Varghese N."/>
            <person name="Submissions S."/>
        </authorList>
    </citation>
    <scope>NUCLEOTIDE SEQUENCE [LARGE SCALE GENOMIC DNA]</scope>
    <source>
        <strain evidence="2">DSM 19110</strain>
    </source>
</reference>
<dbReference type="Proteomes" id="UP000183200">
    <property type="component" value="Unassembled WGS sequence"/>
</dbReference>
<keyword evidence="2" id="KW-1185">Reference proteome</keyword>
<evidence type="ECO:0000313" key="2">
    <source>
        <dbReference type="Proteomes" id="UP000183200"/>
    </source>
</evidence>